<evidence type="ECO:0008006" key="3">
    <source>
        <dbReference type="Google" id="ProtNLM"/>
    </source>
</evidence>
<dbReference type="GO" id="GO:0004803">
    <property type="term" value="F:transposase activity"/>
    <property type="evidence" value="ECO:0007669"/>
    <property type="project" value="InterPro"/>
</dbReference>
<name>A0A1G1TER3_9BACT</name>
<evidence type="ECO:0000313" key="1">
    <source>
        <dbReference type="EMBL" id="OGX89356.1"/>
    </source>
</evidence>
<dbReference type="AlphaFoldDB" id="A0A1G1TER3"/>
<dbReference type="InterPro" id="IPR002514">
    <property type="entry name" value="Transposase_8"/>
</dbReference>
<gene>
    <name evidence="1" type="ORF">BEN47_19725</name>
</gene>
<dbReference type="Pfam" id="PF01527">
    <property type="entry name" value="HTH_Tnp_1"/>
    <property type="match status" value="1"/>
</dbReference>
<dbReference type="Gene3D" id="1.10.10.10">
    <property type="entry name" value="Winged helix-like DNA-binding domain superfamily/Winged helix DNA-binding domain"/>
    <property type="match status" value="1"/>
</dbReference>
<dbReference type="STRING" id="1908237.BEN47_19725"/>
<dbReference type="GO" id="GO:0006313">
    <property type="term" value="P:DNA transposition"/>
    <property type="evidence" value="ECO:0007669"/>
    <property type="project" value="InterPro"/>
</dbReference>
<proteinExistence type="predicted"/>
<sequence length="102" mass="11348">MKDIPKPDKRRKYDAAFRAEALRLAEQSRSAQAAARALNIDPKRIYQWQKAAQTPVAAALGAALDPETAAELRQLRALARRQAQELDILKKAIAIFSQTPPQ</sequence>
<dbReference type="OrthoDB" id="885785at2"/>
<comment type="caution">
    <text evidence="1">The sequence shown here is derived from an EMBL/GenBank/DDBJ whole genome shotgun (WGS) entry which is preliminary data.</text>
</comment>
<protein>
    <recommendedName>
        <fullName evidence="3">Transposase</fullName>
    </recommendedName>
</protein>
<accession>A0A1G1TER3</accession>
<dbReference type="SUPFAM" id="SSF46689">
    <property type="entry name" value="Homeodomain-like"/>
    <property type="match status" value="1"/>
</dbReference>
<dbReference type="Proteomes" id="UP000176294">
    <property type="component" value="Unassembled WGS sequence"/>
</dbReference>
<dbReference type="RefSeq" id="WP_070724368.1">
    <property type="nucleotide sequence ID" value="NZ_MDZB01000023.1"/>
</dbReference>
<keyword evidence="2" id="KW-1185">Reference proteome</keyword>
<dbReference type="InterPro" id="IPR036388">
    <property type="entry name" value="WH-like_DNA-bd_sf"/>
</dbReference>
<dbReference type="InterPro" id="IPR009057">
    <property type="entry name" value="Homeodomain-like_sf"/>
</dbReference>
<dbReference type="GO" id="GO:0003677">
    <property type="term" value="F:DNA binding"/>
    <property type="evidence" value="ECO:0007669"/>
    <property type="project" value="InterPro"/>
</dbReference>
<dbReference type="EMBL" id="MDZB01000023">
    <property type="protein sequence ID" value="OGX89356.1"/>
    <property type="molecule type" value="Genomic_DNA"/>
</dbReference>
<organism evidence="1 2">
    <name type="scientific">Hymenobacter lapidarius</name>
    <dbReference type="NCBI Taxonomy" id="1908237"/>
    <lineage>
        <taxon>Bacteria</taxon>
        <taxon>Pseudomonadati</taxon>
        <taxon>Bacteroidota</taxon>
        <taxon>Cytophagia</taxon>
        <taxon>Cytophagales</taxon>
        <taxon>Hymenobacteraceae</taxon>
        <taxon>Hymenobacter</taxon>
    </lineage>
</organism>
<reference evidence="1 2" key="1">
    <citation type="submission" date="2016-08" db="EMBL/GenBank/DDBJ databases">
        <title>Hymenobacter coccineus sp. nov., Hymenobacter lapidarius sp. nov. and Hymenobacter glacialis sp. nov., isolated from Antarctic soil.</title>
        <authorList>
            <person name="Sedlacek I."/>
            <person name="Kralova S."/>
            <person name="Kyrova K."/>
            <person name="Maslanova I."/>
            <person name="Stankova E."/>
            <person name="Vrbovska V."/>
            <person name="Nemec M."/>
            <person name="Bartak M."/>
            <person name="Svec P."/>
            <person name="Busse H.-J."/>
            <person name="Pantucek R."/>
        </authorList>
    </citation>
    <scope>NUCLEOTIDE SEQUENCE [LARGE SCALE GENOMIC DNA]</scope>
    <source>
        <strain evidence="1 2">CCM 8643</strain>
    </source>
</reference>
<evidence type="ECO:0000313" key="2">
    <source>
        <dbReference type="Proteomes" id="UP000176294"/>
    </source>
</evidence>